<dbReference type="GO" id="GO:0045065">
    <property type="term" value="P:cytotoxic T cell differentiation"/>
    <property type="evidence" value="ECO:0007669"/>
    <property type="project" value="TreeGrafter"/>
</dbReference>
<proteinExistence type="predicted"/>
<keyword evidence="8 14" id="KW-0472">Membrane</keyword>
<keyword evidence="13" id="KW-0393">Immunoglobulin domain</keyword>
<comment type="subcellular location">
    <subcellularLocation>
        <location evidence="1">Cell membrane</location>
        <topology evidence="1">Single-pass type I membrane protein</topology>
    </subcellularLocation>
</comment>
<dbReference type="GO" id="GO:0009897">
    <property type="term" value="C:external side of plasma membrane"/>
    <property type="evidence" value="ECO:0007669"/>
    <property type="project" value="TreeGrafter"/>
</dbReference>
<dbReference type="PANTHER" id="PTHR10441:SF2">
    <property type="entry name" value="T-CELL SURFACE GLYCOPROTEIN CD8 ALPHA CHAIN"/>
    <property type="match status" value="1"/>
</dbReference>
<organism evidence="15 16">
    <name type="scientific">Bambusicola thoracicus</name>
    <name type="common">Chinese bamboo-partridge</name>
    <name type="synonym">Perdix thoracica</name>
    <dbReference type="NCBI Taxonomy" id="9083"/>
    <lineage>
        <taxon>Eukaryota</taxon>
        <taxon>Metazoa</taxon>
        <taxon>Chordata</taxon>
        <taxon>Craniata</taxon>
        <taxon>Vertebrata</taxon>
        <taxon>Euteleostomi</taxon>
        <taxon>Archelosauria</taxon>
        <taxon>Archosauria</taxon>
        <taxon>Dinosauria</taxon>
        <taxon>Saurischia</taxon>
        <taxon>Theropoda</taxon>
        <taxon>Coelurosauria</taxon>
        <taxon>Aves</taxon>
        <taxon>Neognathae</taxon>
        <taxon>Galloanserae</taxon>
        <taxon>Galliformes</taxon>
        <taxon>Phasianidae</taxon>
        <taxon>Perdicinae</taxon>
        <taxon>Bambusicola</taxon>
    </lineage>
</organism>
<evidence type="ECO:0000256" key="13">
    <source>
        <dbReference type="ARBA" id="ARBA00023319"/>
    </source>
</evidence>
<comment type="caution">
    <text evidence="15">The sequence shown here is derived from an EMBL/GenBank/DDBJ whole genome shotgun (WGS) entry which is preliminary data.</text>
</comment>
<keyword evidence="4" id="KW-0732">Signal</keyword>
<keyword evidence="3 14" id="KW-0812">Transmembrane</keyword>
<keyword evidence="7" id="KW-1064">Adaptive immunity</keyword>
<accession>A0A2P4SAX9</accession>
<keyword evidence="12" id="KW-0449">Lipoprotein</keyword>
<evidence type="ECO:0000313" key="16">
    <source>
        <dbReference type="Proteomes" id="UP000237246"/>
    </source>
</evidence>
<evidence type="ECO:0000256" key="6">
    <source>
        <dbReference type="ARBA" id="ARBA00022989"/>
    </source>
</evidence>
<evidence type="ECO:0000256" key="2">
    <source>
        <dbReference type="ARBA" id="ARBA00022475"/>
    </source>
</evidence>
<keyword evidence="10" id="KW-1015">Disulfide bond</keyword>
<keyword evidence="9" id="KW-0564">Palmitate</keyword>
<dbReference type="GO" id="GO:0002456">
    <property type="term" value="P:T cell mediated immunity"/>
    <property type="evidence" value="ECO:0007669"/>
    <property type="project" value="TreeGrafter"/>
</dbReference>
<protein>
    <submittedName>
        <fullName evidence="15">Uncharacterized protein</fullName>
    </submittedName>
</protein>
<feature type="non-terminal residue" evidence="15">
    <location>
        <position position="1"/>
    </location>
</feature>
<evidence type="ECO:0000256" key="12">
    <source>
        <dbReference type="ARBA" id="ARBA00023288"/>
    </source>
</evidence>
<evidence type="ECO:0000256" key="9">
    <source>
        <dbReference type="ARBA" id="ARBA00023139"/>
    </source>
</evidence>
<feature type="transmembrane region" description="Helical" evidence="14">
    <location>
        <begin position="65"/>
        <end position="86"/>
    </location>
</feature>
<dbReference type="Proteomes" id="UP000237246">
    <property type="component" value="Unassembled WGS sequence"/>
</dbReference>
<gene>
    <name evidence="15" type="ORF">CIB84_014977</name>
</gene>
<evidence type="ECO:0000256" key="3">
    <source>
        <dbReference type="ARBA" id="ARBA00022692"/>
    </source>
</evidence>
<evidence type="ECO:0000256" key="14">
    <source>
        <dbReference type="SAM" id="Phobius"/>
    </source>
</evidence>
<dbReference type="InterPro" id="IPR015468">
    <property type="entry name" value="CD8_asu"/>
</dbReference>
<keyword evidence="5" id="KW-0391">Immunity</keyword>
<evidence type="ECO:0000256" key="4">
    <source>
        <dbReference type="ARBA" id="ARBA00022729"/>
    </source>
</evidence>
<evidence type="ECO:0000256" key="8">
    <source>
        <dbReference type="ARBA" id="ARBA00023136"/>
    </source>
</evidence>
<evidence type="ECO:0000256" key="5">
    <source>
        <dbReference type="ARBA" id="ARBA00022859"/>
    </source>
</evidence>
<evidence type="ECO:0000256" key="7">
    <source>
        <dbReference type="ARBA" id="ARBA00023130"/>
    </source>
</evidence>
<dbReference type="EMBL" id="PPHD01071341">
    <property type="protein sequence ID" value="POI21278.1"/>
    <property type="molecule type" value="Genomic_DNA"/>
</dbReference>
<keyword evidence="16" id="KW-1185">Reference proteome</keyword>
<reference evidence="15 16" key="1">
    <citation type="submission" date="2018-01" db="EMBL/GenBank/DDBJ databases">
        <title>Comparison of the Chinese Bamboo Partridge and Red Junglefowl genome sequences highlights the importance of demography in genome evolution.</title>
        <authorList>
            <person name="Tiley G.P."/>
            <person name="Kimball R.T."/>
            <person name="Braun E.L."/>
            <person name="Burleigh J.G."/>
        </authorList>
    </citation>
    <scope>NUCLEOTIDE SEQUENCE [LARGE SCALE GENOMIC DNA]</scope>
    <source>
        <strain evidence="15">RTK389</strain>
        <tissue evidence="15">Blood</tissue>
    </source>
</reference>
<keyword evidence="2" id="KW-1003">Cell membrane</keyword>
<evidence type="ECO:0000256" key="11">
    <source>
        <dbReference type="ARBA" id="ARBA00023180"/>
    </source>
</evidence>
<dbReference type="PANTHER" id="PTHR10441">
    <property type="entry name" value="CD8 ALPHA CHAIN"/>
    <property type="match status" value="1"/>
</dbReference>
<evidence type="ECO:0000256" key="10">
    <source>
        <dbReference type="ARBA" id="ARBA00023157"/>
    </source>
</evidence>
<keyword evidence="6 14" id="KW-1133">Transmembrane helix</keyword>
<evidence type="ECO:0000256" key="1">
    <source>
        <dbReference type="ARBA" id="ARBA00004251"/>
    </source>
</evidence>
<dbReference type="GO" id="GO:0007166">
    <property type="term" value="P:cell surface receptor signaling pathway"/>
    <property type="evidence" value="ECO:0007669"/>
    <property type="project" value="TreeGrafter"/>
</dbReference>
<name>A0A2P4SAX9_BAMTH</name>
<sequence>GVRKEVLLLNLSIFTYFFFPVTTIPAPIPPTANTRSSQVMKKDICMQSPEKRTNNKNTLHFCYDVVMWVNLAGACLLLLTAITITITHCQSKSHPDTLQRFLKPHTTEHSLLLQGNGISTY</sequence>
<feature type="transmembrane region" description="Helical" evidence="14">
    <location>
        <begin position="7"/>
        <end position="28"/>
    </location>
</feature>
<dbReference type="AlphaFoldDB" id="A0A2P4SAX9"/>
<evidence type="ECO:0000313" key="15">
    <source>
        <dbReference type="EMBL" id="POI21278.1"/>
    </source>
</evidence>
<keyword evidence="11" id="KW-0325">Glycoprotein</keyword>